<proteinExistence type="predicted"/>
<dbReference type="RefSeq" id="WP_138405063.1">
    <property type="nucleotide sequence ID" value="NZ_VBSP01000035.1"/>
</dbReference>
<evidence type="ECO:0000313" key="2">
    <source>
        <dbReference type="EMBL" id="TLQ40179.1"/>
    </source>
</evidence>
<dbReference type="Pfam" id="PF08818">
    <property type="entry name" value="DUF1801"/>
    <property type="match status" value="1"/>
</dbReference>
<evidence type="ECO:0000313" key="3">
    <source>
        <dbReference type="Proteomes" id="UP000306420"/>
    </source>
</evidence>
<dbReference type="AlphaFoldDB" id="A0A5R9DVS0"/>
<feature type="domain" description="YdhG-like" evidence="1">
    <location>
        <begin position="32"/>
        <end position="127"/>
    </location>
</feature>
<gene>
    <name evidence="2" type="ORF">FEZ33_09055</name>
</gene>
<dbReference type="OrthoDB" id="5951444at2"/>
<accession>A0A5R9DVS0</accession>
<dbReference type="SUPFAM" id="SSF159888">
    <property type="entry name" value="YdhG-like"/>
    <property type="match status" value="1"/>
</dbReference>
<protein>
    <submittedName>
        <fullName evidence="2">DUF1801 domain-containing protein</fullName>
    </submittedName>
</protein>
<dbReference type="Proteomes" id="UP000306420">
    <property type="component" value="Unassembled WGS sequence"/>
</dbReference>
<dbReference type="InterPro" id="IPR014922">
    <property type="entry name" value="YdhG-like"/>
</dbReference>
<dbReference type="EMBL" id="VBSP01000035">
    <property type="protein sequence ID" value="TLQ40179.1"/>
    <property type="molecule type" value="Genomic_DNA"/>
</dbReference>
<reference evidence="2 3" key="1">
    <citation type="submission" date="2019-05" db="EMBL/GenBank/DDBJ databases">
        <title>The metagenome of a microbial culture collection derived from dairy environment covers the genomic content of the human microbiome.</title>
        <authorList>
            <person name="Roder T."/>
            <person name="Wuthrich D."/>
            <person name="Sattari Z."/>
            <person name="Von Ah U."/>
            <person name="Bar C."/>
            <person name="Ronchi F."/>
            <person name="Macpherson A.J."/>
            <person name="Ganal-Vonarburg S.C."/>
            <person name="Bruggmann R."/>
            <person name="Vergeres G."/>
        </authorList>
    </citation>
    <scope>NUCLEOTIDE SEQUENCE [LARGE SCALE GENOMIC DNA]</scope>
    <source>
        <strain evidence="2 3">FAM 24227</strain>
    </source>
</reference>
<evidence type="ECO:0000259" key="1">
    <source>
        <dbReference type="Pfam" id="PF08818"/>
    </source>
</evidence>
<sequence length="139" mass="15910">MSAAKFKPTGEDVVEFIESIDSKQKQIDSFVLLDLFKEVTGFEPQMWYPNIIGFGTYHYVYDSGREGDASYLAFSPRKAKFSLYLATDFKDKEKLLAQLGKHTTGKMCIYVNKLADIDLDVLKTMLEISMEHTLSKYPK</sequence>
<organism evidence="2 3">
    <name type="scientific">Ruoffia tabacinasalis</name>
    <dbReference type="NCBI Taxonomy" id="87458"/>
    <lineage>
        <taxon>Bacteria</taxon>
        <taxon>Bacillati</taxon>
        <taxon>Bacillota</taxon>
        <taxon>Bacilli</taxon>
        <taxon>Lactobacillales</taxon>
        <taxon>Aerococcaceae</taxon>
        <taxon>Ruoffia</taxon>
    </lineage>
</organism>
<comment type="caution">
    <text evidence="2">The sequence shown here is derived from an EMBL/GenBank/DDBJ whole genome shotgun (WGS) entry which is preliminary data.</text>
</comment>
<name>A0A5R9DVS0_9LACT</name>